<protein>
    <submittedName>
        <fullName evidence="1">Uncharacterized protein</fullName>
    </submittedName>
</protein>
<dbReference type="AlphaFoldDB" id="A0A1E3PL17"/>
<proteinExistence type="predicted"/>
<dbReference type="EMBL" id="KV454409">
    <property type="protein sequence ID" value="ODQ65980.1"/>
    <property type="molecule type" value="Genomic_DNA"/>
</dbReference>
<evidence type="ECO:0000313" key="1">
    <source>
        <dbReference type="EMBL" id="ODQ65980.1"/>
    </source>
</evidence>
<keyword evidence="2" id="KW-1185">Reference proteome</keyword>
<accession>A0A1E3PL17</accession>
<sequence length="455" mass="52753">MLMAEESNANFTSILDFASHKPFITVQDKLCTKSSDTIISENTNRKKVLYIFKCLIIPVFVSARDEFNSYALSASSRERLSNQDIIKNLKEAGKSSKNVNPVKRIIDVILVLNLITYENCTLNNLLKDILSNESLEIRENTVDSTRENQIYELVCYVYEYLTVLFNSPLKKQTKSFELWNLRKWLIANFTKLPSKLFPHQSRLHRSDIETKLHYLTNSAHDKHLLSQYLDQVEKSKSTSAIELLLFILSELLTISASGYFHPTNYYSWNYCRWFLTHFVIVNGSAIDNNLLDIIINAFFDWSKSSPSDCSRWSILSFLLASLLQRQSINTPDELNYGKEHVSDPSFHIFLKVDSILTEILNSYVLTFPGHENVYIMVGTILKELLSVSKQNCPADLIYQKLSKLFKLRLDVAKSKVSDITFQNYEKNKMANTQLRDYRLINRYYERSQIINSPKT</sequence>
<gene>
    <name evidence="1" type="ORF">NADFUDRAFT_41966</name>
</gene>
<evidence type="ECO:0000313" key="2">
    <source>
        <dbReference type="Proteomes" id="UP000095009"/>
    </source>
</evidence>
<dbReference type="SUPFAM" id="SSF48439">
    <property type="entry name" value="Protein prenylyltransferase"/>
    <property type="match status" value="1"/>
</dbReference>
<organism evidence="1 2">
    <name type="scientific">Nadsonia fulvescens var. elongata DSM 6958</name>
    <dbReference type="NCBI Taxonomy" id="857566"/>
    <lineage>
        <taxon>Eukaryota</taxon>
        <taxon>Fungi</taxon>
        <taxon>Dikarya</taxon>
        <taxon>Ascomycota</taxon>
        <taxon>Saccharomycotina</taxon>
        <taxon>Dipodascomycetes</taxon>
        <taxon>Dipodascales</taxon>
        <taxon>Dipodascales incertae sedis</taxon>
        <taxon>Nadsonia</taxon>
    </lineage>
</organism>
<dbReference type="Proteomes" id="UP000095009">
    <property type="component" value="Unassembled WGS sequence"/>
</dbReference>
<name>A0A1E3PL17_9ASCO</name>
<reference evidence="1 2" key="1">
    <citation type="journal article" date="2016" name="Proc. Natl. Acad. Sci. U.S.A.">
        <title>Comparative genomics of biotechnologically important yeasts.</title>
        <authorList>
            <person name="Riley R."/>
            <person name="Haridas S."/>
            <person name="Wolfe K.H."/>
            <person name="Lopes M.R."/>
            <person name="Hittinger C.T."/>
            <person name="Goeker M."/>
            <person name="Salamov A.A."/>
            <person name="Wisecaver J.H."/>
            <person name="Long T.M."/>
            <person name="Calvey C.H."/>
            <person name="Aerts A.L."/>
            <person name="Barry K.W."/>
            <person name="Choi C."/>
            <person name="Clum A."/>
            <person name="Coughlan A.Y."/>
            <person name="Deshpande S."/>
            <person name="Douglass A.P."/>
            <person name="Hanson S.J."/>
            <person name="Klenk H.-P."/>
            <person name="LaButti K.M."/>
            <person name="Lapidus A."/>
            <person name="Lindquist E.A."/>
            <person name="Lipzen A.M."/>
            <person name="Meier-Kolthoff J.P."/>
            <person name="Ohm R.A."/>
            <person name="Otillar R.P."/>
            <person name="Pangilinan J.L."/>
            <person name="Peng Y."/>
            <person name="Rokas A."/>
            <person name="Rosa C.A."/>
            <person name="Scheuner C."/>
            <person name="Sibirny A.A."/>
            <person name="Slot J.C."/>
            <person name="Stielow J.B."/>
            <person name="Sun H."/>
            <person name="Kurtzman C.P."/>
            <person name="Blackwell M."/>
            <person name="Grigoriev I.V."/>
            <person name="Jeffries T.W."/>
        </authorList>
    </citation>
    <scope>NUCLEOTIDE SEQUENCE [LARGE SCALE GENOMIC DNA]</scope>
    <source>
        <strain evidence="1 2">DSM 6958</strain>
    </source>
</reference>